<feature type="non-terminal residue" evidence="13">
    <location>
        <position position="1015"/>
    </location>
</feature>
<evidence type="ECO:0000256" key="10">
    <source>
        <dbReference type="ARBA" id="ARBA00023277"/>
    </source>
</evidence>
<keyword evidence="9" id="KW-0460">Magnesium</keyword>
<comment type="subunit">
    <text evidence="3">Homodimer.</text>
</comment>
<keyword evidence="7" id="KW-0418">Kinase</keyword>
<dbReference type="Pfam" id="PF01326">
    <property type="entry name" value="PPDK_N"/>
    <property type="match status" value="1"/>
</dbReference>
<sequence>TSPGENVYVVGNIWGKWDPKKGQKLKWFDGHIWRKTLDVPIGQEIEFKVVQVNDDGAANWESGDNRSFKALGPDYSLEVICAWDETGSTKVNASKLRDEAGSTQAAPAHSMDAEDGAAAPAAEKELAAAGSIKPRGATAGPSNLGWVGGRTEFTQSRKDRTEDGRSRSSEGLQGVEKELVDGDAKSPAWLTKMGLMKGLVVDRAPKLRPQIEELVACYVYSTWINNGAIQCVEGGSHNRPNKHAELAKEMVRSLEWVISEASAGASKTSPSVNGNGGAGVLGEEGRVLAARRLHTRLPSFSGEFRQSTPLTKIRDIAHSNYMPSNLKNEIKHTIQNKLHRCAGPEDLVATEEMLERITRVPGEYDSKFISDFQEFTQELREFFNATGLVDLLEATSPSIDDDHRAINTQLRAAMHKVDTAGADASVEALMNALSLATQARGFYMRGLSSGLRNDINDDALAMRQRWRLAEIRLEDYAFVVMSRIAGKLEEAGGANKLASANDPGAWKTVVGALTQGLRHLGFSHFAPKELMILENELEVWLGGANGMSSKMERPEVTALRAKSSVERCVRLASQFSDLVMGLYEGPAMRLGRALDVPHHMAQVFGESEVRASVAFQVSKLASLLSKGLRQLAKQEAWDALVTGALSGGQGFTQESHQSKYAACKGHDDDVVLLVRRAEGDEEVGPLGDRLAGVILLQELPHLSHLGVRARQEKVPFVTCDDEDYAAAHIQPLEGKPVKLQVAQGAVTLTPAATGKSAAAAAATASKAATTSSKPAAGPGVSTKVKKMEVVPLAKASTETCGAKAAKCGELERIARSTKGAFTTPPGVALPFGCMDCALAEAGVVKEFQACLQVLERSDLPIAELNSTCERMASIIKKASIPDNIVTQVAKSIAQGGSNGGPLLLAVRSSANVEDLAGLSAAGLYESKVGVPADDTQAVCEVIKDVWASLFSRRAVLSRRAAGVPHSSATMGVLIMAMVAPDISFVLHTARPHDSNKDVVMAEVAPGQVSMLRHRN</sequence>
<dbReference type="SMART" id="SM01065">
    <property type="entry name" value="CBM_2"/>
    <property type="match status" value="1"/>
</dbReference>
<dbReference type="Proteomes" id="UP000815325">
    <property type="component" value="Unassembled WGS sequence"/>
</dbReference>
<dbReference type="InterPro" id="IPR013783">
    <property type="entry name" value="Ig-like_fold"/>
</dbReference>
<evidence type="ECO:0000313" key="13">
    <source>
        <dbReference type="EMBL" id="KAF5826707.1"/>
    </source>
</evidence>
<protein>
    <submittedName>
        <fullName evidence="13">Pyruvate phosphate dikinase</fullName>
    </submittedName>
</protein>
<dbReference type="PROSITE" id="PS51166">
    <property type="entry name" value="CBM20"/>
    <property type="match status" value="1"/>
</dbReference>
<evidence type="ECO:0000256" key="1">
    <source>
        <dbReference type="ARBA" id="ARBA00001946"/>
    </source>
</evidence>
<dbReference type="InterPro" id="IPR002044">
    <property type="entry name" value="CBM20"/>
</dbReference>
<gene>
    <name evidence="13" type="ORF">DUNSADRAFT_2309</name>
</gene>
<evidence type="ECO:0000256" key="5">
    <source>
        <dbReference type="ARBA" id="ARBA00022723"/>
    </source>
</evidence>
<reference evidence="13" key="1">
    <citation type="submission" date="2017-08" db="EMBL/GenBank/DDBJ databases">
        <authorList>
            <person name="Polle J.E."/>
            <person name="Barry K."/>
            <person name="Cushman J."/>
            <person name="Schmutz J."/>
            <person name="Tran D."/>
            <person name="Hathwaick L.T."/>
            <person name="Yim W.C."/>
            <person name="Jenkins J."/>
            <person name="Mckie-Krisberg Z.M."/>
            <person name="Prochnik S."/>
            <person name="Lindquist E."/>
            <person name="Dockter R.B."/>
            <person name="Adam C."/>
            <person name="Molina H."/>
            <person name="Bunkerborg J."/>
            <person name="Jin E."/>
            <person name="Buchheim M."/>
            <person name="Magnuson J."/>
        </authorList>
    </citation>
    <scope>NUCLEOTIDE SEQUENCE</scope>
    <source>
        <strain evidence="13">CCAP 19/18</strain>
    </source>
</reference>
<evidence type="ECO:0000256" key="7">
    <source>
        <dbReference type="ARBA" id="ARBA00022777"/>
    </source>
</evidence>
<dbReference type="SUPFAM" id="SSF56059">
    <property type="entry name" value="Glutathione synthetase ATP-binding domain-like"/>
    <property type="match status" value="1"/>
</dbReference>
<keyword evidence="10" id="KW-0119">Carbohydrate metabolism</keyword>
<keyword evidence="14" id="KW-1185">Reference proteome</keyword>
<keyword evidence="13" id="KW-0670">Pyruvate</keyword>
<evidence type="ECO:0000256" key="3">
    <source>
        <dbReference type="ARBA" id="ARBA00011738"/>
    </source>
</evidence>
<evidence type="ECO:0000256" key="2">
    <source>
        <dbReference type="ARBA" id="ARBA00007837"/>
    </source>
</evidence>
<evidence type="ECO:0000313" key="14">
    <source>
        <dbReference type="Proteomes" id="UP000815325"/>
    </source>
</evidence>
<keyword evidence="8" id="KW-0067">ATP-binding</keyword>
<feature type="domain" description="CBM20" evidence="12">
    <location>
        <begin position="1"/>
        <end position="85"/>
    </location>
</feature>
<comment type="similarity">
    <text evidence="2">Belongs to the PEP-utilizing enzyme family.</text>
</comment>
<evidence type="ECO:0000256" key="4">
    <source>
        <dbReference type="ARBA" id="ARBA00022679"/>
    </source>
</evidence>
<accession>A0ABQ7FWR2</accession>
<dbReference type="Gene3D" id="2.60.40.10">
    <property type="entry name" value="Immunoglobulins"/>
    <property type="match status" value="1"/>
</dbReference>
<dbReference type="InterPro" id="IPR054481">
    <property type="entry name" value="GWD1_pHisD"/>
</dbReference>
<evidence type="ECO:0000256" key="6">
    <source>
        <dbReference type="ARBA" id="ARBA00022741"/>
    </source>
</evidence>
<keyword evidence="6" id="KW-0547">Nucleotide-binding</keyword>
<dbReference type="Pfam" id="PF00686">
    <property type="entry name" value="CBM_20"/>
    <property type="match status" value="1"/>
</dbReference>
<dbReference type="SUPFAM" id="SSF49452">
    <property type="entry name" value="Starch-binding domain-like"/>
    <property type="match status" value="1"/>
</dbReference>
<dbReference type="InterPro" id="IPR013784">
    <property type="entry name" value="Carb-bd-like_fold"/>
</dbReference>
<feature type="compositionally biased region" description="Basic and acidic residues" evidence="11">
    <location>
        <begin position="155"/>
        <end position="168"/>
    </location>
</feature>
<dbReference type="EMBL" id="MU070756">
    <property type="protein sequence ID" value="KAF5826707.1"/>
    <property type="molecule type" value="Genomic_DNA"/>
</dbReference>
<comment type="caution">
    <text evidence="13">The sequence shown here is derived from an EMBL/GenBank/DDBJ whole genome shotgun (WGS) entry which is preliminary data.</text>
</comment>
<dbReference type="InterPro" id="IPR002192">
    <property type="entry name" value="PPDK_AMP/ATP-bd"/>
</dbReference>
<comment type="cofactor">
    <cofactor evidence="1">
        <name>Mg(2+)</name>
        <dbReference type="ChEBI" id="CHEBI:18420"/>
    </cofactor>
</comment>
<evidence type="ECO:0000256" key="11">
    <source>
        <dbReference type="SAM" id="MobiDB-lite"/>
    </source>
</evidence>
<organism evidence="13 14">
    <name type="scientific">Dunaliella salina</name>
    <name type="common">Green alga</name>
    <name type="synonym">Protococcus salinus</name>
    <dbReference type="NCBI Taxonomy" id="3046"/>
    <lineage>
        <taxon>Eukaryota</taxon>
        <taxon>Viridiplantae</taxon>
        <taxon>Chlorophyta</taxon>
        <taxon>core chlorophytes</taxon>
        <taxon>Chlorophyceae</taxon>
        <taxon>CS clade</taxon>
        <taxon>Chlamydomonadales</taxon>
        <taxon>Dunaliellaceae</taxon>
        <taxon>Dunaliella</taxon>
    </lineage>
</organism>
<evidence type="ECO:0000259" key="12">
    <source>
        <dbReference type="PROSITE" id="PS51166"/>
    </source>
</evidence>
<evidence type="ECO:0000256" key="9">
    <source>
        <dbReference type="ARBA" id="ARBA00022842"/>
    </source>
</evidence>
<feature type="non-terminal residue" evidence="13">
    <location>
        <position position="1"/>
    </location>
</feature>
<dbReference type="Pfam" id="PF22973">
    <property type="entry name" value="GWD1_pHisD"/>
    <property type="match status" value="1"/>
</dbReference>
<evidence type="ECO:0000256" key="8">
    <source>
        <dbReference type="ARBA" id="ARBA00022840"/>
    </source>
</evidence>
<dbReference type="InterPro" id="IPR013815">
    <property type="entry name" value="ATP_grasp_subdomain_1"/>
</dbReference>
<dbReference type="PANTHER" id="PTHR47453">
    <property type="entry name" value="PHOSPHOGLUCAN, WATER DIKINASE, CHLOROPLASTIC"/>
    <property type="match status" value="1"/>
</dbReference>
<feature type="region of interest" description="Disordered" evidence="11">
    <location>
        <begin position="93"/>
        <end position="179"/>
    </location>
</feature>
<dbReference type="PANTHER" id="PTHR47453:SF1">
    <property type="entry name" value="PHOSPHOGLUCAN, WATER DIKINASE, CHLOROPLASTIC"/>
    <property type="match status" value="1"/>
</dbReference>
<dbReference type="Gene3D" id="3.30.1490.20">
    <property type="entry name" value="ATP-grasp fold, A domain"/>
    <property type="match status" value="1"/>
</dbReference>
<proteinExistence type="inferred from homology"/>
<dbReference type="CDD" id="cd05467">
    <property type="entry name" value="CBM20"/>
    <property type="match status" value="1"/>
</dbReference>
<keyword evidence="4" id="KW-0808">Transferase</keyword>
<keyword evidence="5" id="KW-0479">Metal-binding</keyword>
<name>A0ABQ7FWR2_DUNSA</name>